<name>A0A413T0T0_9BACT</name>
<evidence type="ECO:0000256" key="7">
    <source>
        <dbReference type="SAM" id="SignalP"/>
    </source>
</evidence>
<dbReference type="InterPro" id="IPR029018">
    <property type="entry name" value="Hex-like_dom2"/>
</dbReference>
<organism evidence="10 11">
    <name type="scientific">Phocaeicola coprophilus</name>
    <dbReference type="NCBI Taxonomy" id="387090"/>
    <lineage>
        <taxon>Bacteria</taxon>
        <taxon>Pseudomonadati</taxon>
        <taxon>Bacteroidota</taxon>
        <taxon>Bacteroidia</taxon>
        <taxon>Bacteroidales</taxon>
        <taxon>Bacteroidaceae</taxon>
        <taxon>Phocaeicola</taxon>
    </lineage>
</organism>
<proteinExistence type="inferred from homology"/>
<keyword evidence="7" id="KW-0732">Signal</keyword>
<dbReference type="PRINTS" id="PR00738">
    <property type="entry name" value="GLHYDRLASE20"/>
</dbReference>
<evidence type="ECO:0000259" key="9">
    <source>
        <dbReference type="Pfam" id="PF02838"/>
    </source>
</evidence>
<reference evidence="10 11" key="1">
    <citation type="submission" date="2018-08" db="EMBL/GenBank/DDBJ databases">
        <title>A genome reference for cultivated species of the human gut microbiota.</title>
        <authorList>
            <person name="Zou Y."/>
            <person name="Xue W."/>
            <person name="Luo G."/>
        </authorList>
    </citation>
    <scope>NUCLEOTIDE SEQUENCE [LARGE SCALE GENOMIC DNA]</scope>
    <source>
        <strain evidence="10 11">AM42-38</strain>
    </source>
</reference>
<dbReference type="Proteomes" id="UP000283855">
    <property type="component" value="Unassembled WGS sequence"/>
</dbReference>
<dbReference type="InterPro" id="IPR025705">
    <property type="entry name" value="Beta_hexosaminidase_sua/sub"/>
</dbReference>
<evidence type="ECO:0000259" key="8">
    <source>
        <dbReference type="Pfam" id="PF00728"/>
    </source>
</evidence>
<dbReference type="Gene3D" id="3.20.20.80">
    <property type="entry name" value="Glycosidases"/>
    <property type="match status" value="1"/>
</dbReference>
<feature type="chain" id="PRO_5018967656" description="beta-N-acetylhexosaminidase" evidence="7">
    <location>
        <begin position="20"/>
        <end position="529"/>
    </location>
</feature>
<comment type="catalytic activity">
    <reaction evidence="1">
        <text>Hydrolysis of terminal non-reducing N-acetyl-D-hexosamine residues in N-acetyl-beta-D-hexosaminides.</text>
        <dbReference type="EC" id="3.2.1.52"/>
    </reaction>
</comment>
<dbReference type="InterPro" id="IPR015882">
    <property type="entry name" value="HEX_bac_N"/>
</dbReference>
<protein>
    <recommendedName>
        <fullName evidence="3">beta-N-acetylhexosaminidase</fullName>
        <ecNumber evidence="3">3.2.1.52</ecNumber>
    </recommendedName>
</protein>
<sequence length="529" mass="60748">MKNLFLTLVLSLFCMTMIGQDNTSALIPMPNKIINGNGAVFTVNARHSAITFDNKELKFAAEKLQDIFKRRMSENLNISPTGNGTIRLIIDNSLEHKEQYSLEINNKGITIKGASKGAVLYGVITLEQILMGDICMTSQKKIREIYIYDKPRFEYRAMMLDPARNYLPVESIKFFIDKMTLFKYNVLQLHLTDDQGWRIYIEKYPQLASKDHYTKEELKDIIKYAEMRNVTVIPEIDIPGHTCAMLSAFPEFKCEHKSATPIELGKSVDMMLCASVGKVYTVIDDIIKETSKIFPAPYIHLGGDEAAIKYNWAECPRCQKLMAELKYEDPSQLMIPFFSKVLKSVKEAGKKAILWCELDNIYMPANDYLFPYDPEVTLVSWRGGLTPKCLELTRRHGNPVIMAPGEYAYLDYPQYTGDFPEFNNWGMPITTLETCYQFDPGYGEPLSGQKHIKGIMATLWGEAIKDINRATYMAYPRGLALSEAGWTEMKNRNWESFKNRMYPNLMNLMKEGVSIRVPFEIEQKLENYR</sequence>
<dbReference type="RefSeq" id="WP_118400291.1">
    <property type="nucleotide sequence ID" value="NZ_CABJGD010000011.1"/>
</dbReference>
<evidence type="ECO:0000256" key="6">
    <source>
        <dbReference type="PIRSR" id="PIRSR625705-1"/>
    </source>
</evidence>
<dbReference type="SUPFAM" id="SSF51445">
    <property type="entry name" value="(Trans)glycosidases"/>
    <property type="match status" value="1"/>
</dbReference>
<dbReference type="AlphaFoldDB" id="A0A413T0T0"/>
<dbReference type="Pfam" id="PF00728">
    <property type="entry name" value="Glyco_hydro_20"/>
    <property type="match status" value="1"/>
</dbReference>
<dbReference type="GO" id="GO:0016020">
    <property type="term" value="C:membrane"/>
    <property type="evidence" value="ECO:0007669"/>
    <property type="project" value="TreeGrafter"/>
</dbReference>
<dbReference type="InterPro" id="IPR015883">
    <property type="entry name" value="Glyco_hydro_20_cat"/>
</dbReference>
<dbReference type="CDD" id="cd06563">
    <property type="entry name" value="GH20_chitobiase-like"/>
    <property type="match status" value="1"/>
</dbReference>
<evidence type="ECO:0000256" key="1">
    <source>
        <dbReference type="ARBA" id="ARBA00001231"/>
    </source>
</evidence>
<dbReference type="SUPFAM" id="SSF55545">
    <property type="entry name" value="beta-N-acetylhexosaminidase-like domain"/>
    <property type="match status" value="1"/>
</dbReference>
<evidence type="ECO:0000256" key="5">
    <source>
        <dbReference type="ARBA" id="ARBA00023295"/>
    </source>
</evidence>
<evidence type="ECO:0000256" key="2">
    <source>
        <dbReference type="ARBA" id="ARBA00006285"/>
    </source>
</evidence>
<dbReference type="PANTHER" id="PTHR22600:SF57">
    <property type="entry name" value="BETA-N-ACETYLHEXOSAMINIDASE"/>
    <property type="match status" value="1"/>
</dbReference>
<feature type="active site" description="Proton donor" evidence="6">
    <location>
        <position position="305"/>
    </location>
</feature>
<feature type="domain" description="Beta-hexosaminidase bacterial type N-terminal" evidence="9">
    <location>
        <begin position="24"/>
        <end position="149"/>
    </location>
</feature>
<gene>
    <name evidence="10" type="ORF">DW921_06670</name>
</gene>
<keyword evidence="5" id="KW-0326">Glycosidase</keyword>
<accession>A0A413T0T0</accession>
<dbReference type="PIRSF" id="PIRSF001093">
    <property type="entry name" value="B-hxosamndse_ab_euk"/>
    <property type="match status" value="1"/>
</dbReference>
<dbReference type="GO" id="GO:0030203">
    <property type="term" value="P:glycosaminoglycan metabolic process"/>
    <property type="evidence" value="ECO:0007669"/>
    <property type="project" value="TreeGrafter"/>
</dbReference>
<feature type="signal peptide" evidence="7">
    <location>
        <begin position="1"/>
        <end position="19"/>
    </location>
</feature>
<dbReference type="EC" id="3.2.1.52" evidence="3"/>
<evidence type="ECO:0000256" key="4">
    <source>
        <dbReference type="ARBA" id="ARBA00022801"/>
    </source>
</evidence>
<evidence type="ECO:0000313" key="10">
    <source>
        <dbReference type="EMBL" id="RHA76226.1"/>
    </source>
</evidence>
<comment type="caution">
    <text evidence="10">The sequence shown here is derived from an EMBL/GenBank/DDBJ whole genome shotgun (WGS) entry which is preliminary data.</text>
</comment>
<dbReference type="GO" id="GO:0005975">
    <property type="term" value="P:carbohydrate metabolic process"/>
    <property type="evidence" value="ECO:0007669"/>
    <property type="project" value="InterPro"/>
</dbReference>
<dbReference type="PANTHER" id="PTHR22600">
    <property type="entry name" value="BETA-HEXOSAMINIDASE"/>
    <property type="match status" value="1"/>
</dbReference>
<keyword evidence="4" id="KW-0378">Hydrolase</keyword>
<comment type="similarity">
    <text evidence="2">Belongs to the glycosyl hydrolase 20 family.</text>
</comment>
<feature type="domain" description="Glycoside hydrolase family 20 catalytic" evidence="8">
    <location>
        <begin position="153"/>
        <end position="488"/>
    </location>
</feature>
<evidence type="ECO:0000313" key="11">
    <source>
        <dbReference type="Proteomes" id="UP000283855"/>
    </source>
</evidence>
<evidence type="ECO:0000256" key="3">
    <source>
        <dbReference type="ARBA" id="ARBA00012663"/>
    </source>
</evidence>
<dbReference type="InterPro" id="IPR017853">
    <property type="entry name" value="GH"/>
</dbReference>
<dbReference type="GO" id="GO:0004563">
    <property type="term" value="F:beta-N-acetylhexosaminidase activity"/>
    <property type="evidence" value="ECO:0007669"/>
    <property type="project" value="UniProtKB-EC"/>
</dbReference>
<dbReference type="Gene3D" id="3.30.379.10">
    <property type="entry name" value="Chitobiase/beta-hexosaminidase domain 2-like"/>
    <property type="match status" value="1"/>
</dbReference>
<dbReference type="Pfam" id="PF02838">
    <property type="entry name" value="Glyco_hydro_20b"/>
    <property type="match status" value="1"/>
</dbReference>
<dbReference type="EMBL" id="QSFT01000011">
    <property type="protein sequence ID" value="RHA76226.1"/>
    <property type="molecule type" value="Genomic_DNA"/>
</dbReference>